<gene>
    <name evidence="1" type="ORF">G6011_07848</name>
</gene>
<sequence>MPAQTTQVPGTFASQTGVQRADRVFDGDLDEPGNRSILVFTLGLYGLETIHLSLDSVRARK</sequence>
<comment type="caution">
    <text evidence="1">The sequence shown here is derived from an EMBL/GenBank/DDBJ whole genome shotgun (WGS) entry which is preliminary data.</text>
</comment>
<organism evidence="1 2">
    <name type="scientific">Alternaria panax</name>
    <dbReference type="NCBI Taxonomy" id="48097"/>
    <lineage>
        <taxon>Eukaryota</taxon>
        <taxon>Fungi</taxon>
        <taxon>Dikarya</taxon>
        <taxon>Ascomycota</taxon>
        <taxon>Pezizomycotina</taxon>
        <taxon>Dothideomycetes</taxon>
        <taxon>Pleosporomycetidae</taxon>
        <taxon>Pleosporales</taxon>
        <taxon>Pleosporineae</taxon>
        <taxon>Pleosporaceae</taxon>
        <taxon>Alternaria</taxon>
        <taxon>Alternaria sect. Panax</taxon>
    </lineage>
</organism>
<dbReference type="Proteomes" id="UP001199106">
    <property type="component" value="Unassembled WGS sequence"/>
</dbReference>
<keyword evidence="2" id="KW-1185">Reference proteome</keyword>
<reference evidence="1" key="1">
    <citation type="submission" date="2021-07" db="EMBL/GenBank/DDBJ databases">
        <title>Genome Resource of American Ginseng Black Spot Pathogen Alternaria panax.</title>
        <authorList>
            <person name="Qiu C."/>
            <person name="Wang W."/>
            <person name="Liu Z."/>
        </authorList>
    </citation>
    <scope>NUCLEOTIDE SEQUENCE</scope>
    <source>
        <strain evidence="1">BNCC115425</strain>
    </source>
</reference>
<dbReference type="AlphaFoldDB" id="A0AAD4F7P5"/>
<protein>
    <submittedName>
        <fullName evidence="1">Uncharacterized protein</fullName>
    </submittedName>
</protein>
<dbReference type="EMBL" id="JAANER010000011">
    <property type="protein sequence ID" value="KAG9185304.1"/>
    <property type="molecule type" value="Genomic_DNA"/>
</dbReference>
<evidence type="ECO:0000313" key="2">
    <source>
        <dbReference type="Proteomes" id="UP001199106"/>
    </source>
</evidence>
<proteinExistence type="predicted"/>
<name>A0AAD4F7P5_9PLEO</name>
<accession>A0AAD4F7P5</accession>
<evidence type="ECO:0000313" key="1">
    <source>
        <dbReference type="EMBL" id="KAG9185304.1"/>
    </source>
</evidence>